<organism evidence="2 3">
    <name type="scientific">Petrolisthes manimaculis</name>
    <dbReference type="NCBI Taxonomy" id="1843537"/>
    <lineage>
        <taxon>Eukaryota</taxon>
        <taxon>Metazoa</taxon>
        <taxon>Ecdysozoa</taxon>
        <taxon>Arthropoda</taxon>
        <taxon>Crustacea</taxon>
        <taxon>Multicrustacea</taxon>
        <taxon>Malacostraca</taxon>
        <taxon>Eumalacostraca</taxon>
        <taxon>Eucarida</taxon>
        <taxon>Decapoda</taxon>
        <taxon>Pleocyemata</taxon>
        <taxon>Anomura</taxon>
        <taxon>Galatheoidea</taxon>
        <taxon>Porcellanidae</taxon>
        <taxon>Petrolisthes</taxon>
    </lineage>
</organism>
<name>A0AAE1U444_9EUCA</name>
<proteinExistence type="predicted"/>
<dbReference type="Proteomes" id="UP001292094">
    <property type="component" value="Unassembled WGS sequence"/>
</dbReference>
<accession>A0AAE1U444</accession>
<reference evidence="2" key="1">
    <citation type="submission" date="2023-11" db="EMBL/GenBank/DDBJ databases">
        <title>Genome assemblies of two species of porcelain crab, Petrolisthes cinctipes and Petrolisthes manimaculis (Anomura: Porcellanidae).</title>
        <authorList>
            <person name="Angst P."/>
        </authorList>
    </citation>
    <scope>NUCLEOTIDE SEQUENCE</scope>
    <source>
        <strain evidence="2">PB745_02</strain>
        <tissue evidence="2">Gill</tissue>
    </source>
</reference>
<sequence>MEGTGRDGRQQVSSRRQVSGRVFGRDTLEFGTSVIPQVSLNNPENRFFTHERIGNLTSHRGWVGGWSWCSR</sequence>
<feature type="region of interest" description="Disordered" evidence="1">
    <location>
        <begin position="1"/>
        <end position="20"/>
    </location>
</feature>
<evidence type="ECO:0000256" key="1">
    <source>
        <dbReference type="SAM" id="MobiDB-lite"/>
    </source>
</evidence>
<gene>
    <name evidence="2" type="ORF">Pmani_022757</name>
</gene>
<dbReference type="AlphaFoldDB" id="A0AAE1U444"/>
<evidence type="ECO:0000313" key="2">
    <source>
        <dbReference type="EMBL" id="KAK4305344.1"/>
    </source>
</evidence>
<comment type="caution">
    <text evidence="2">The sequence shown here is derived from an EMBL/GenBank/DDBJ whole genome shotgun (WGS) entry which is preliminary data.</text>
</comment>
<evidence type="ECO:0000313" key="3">
    <source>
        <dbReference type="Proteomes" id="UP001292094"/>
    </source>
</evidence>
<dbReference type="EMBL" id="JAWZYT010002284">
    <property type="protein sequence ID" value="KAK4305344.1"/>
    <property type="molecule type" value="Genomic_DNA"/>
</dbReference>
<protein>
    <submittedName>
        <fullName evidence="2">Uncharacterized protein</fullName>
    </submittedName>
</protein>
<keyword evidence="3" id="KW-1185">Reference proteome</keyword>